<dbReference type="GO" id="GO:0016491">
    <property type="term" value="F:oxidoreductase activity"/>
    <property type="evidence" value="ECO:0007669"/>
    <property type="project" value="InterPro"/>
</dbReference>
<protein>
    <submittedName>
        <fullName evidence="2">Nitrogenase component 1</fullName>
    </submittedName>
</protein>
<dbReference type="AlphaFoldDB" id="A0A932GP68"/>
<name>A0A932GP68_UNCTE</name>
<dbReference type="Proteomes" id="UP000741360">
    <property type="component" value="Unassembled WGS sequence"/>
</dbReference>
<evidence type="ECO:0000259" key="1">
    <source>
        <dbReference type="Pfam" id="PF00148"/>
    </source>
</evidence>
<dbReference type="SUPFAM" id="SSF53807">
    <property type="entry name" value="Helical backbone' metal receptor"/>
    <property type="match status" value="1"/>
</dbReference>
<dbReference type="CDD" id="cd00316">
    <property type="entry name" value="Oxidoreductase_nitrogenase"/>
    <property type="match status" value="1"/>
</dbReference>
<dbReference type="EMBL" id="JACPSX010000087">
    <property type="protein sequence ID" value="MBI3014357.1"/>
    <property type="molecule type" value="Genomic_DNA"/>
</dbReference>
<reference evidence="2" key="1">
    <citation type="submission" date="2020-07" db="EMBL/GenBank/DDBJ databases">
        <title>Huge and variable diversity of episymbiotic CPR bacteria and DPANN archaea in groundwater ecosystems.</title>
        <authorList>
            <person name="He C.Y."/>
            <person name="Keren R."/>
            <person name="Whittaker M."/>
            <person name="Farag I.F."/>
            <person name="Doudna J."/>
            <person name="Cate J.H.D."/>
            <person name="Banfield J.F."/>
        </authorList>
    </citation>
    <scope>NUCLEOTIDE SEQUENCE</scope>
    <source>
        <strain evidence="2">NC_groundwater_717_Ag_S-0.2um_59_8</strain>
    </source>
</reference>
<accession>A0A932GP68</accession>
<gene>
    <name evidence="2" type="ORF">HYY65_04705</name>
</gene>
<dbReference type="Pfam" id="PF00148">
    <property type="entry name" value="Oxidored_nitro"/>
    <property type="match status" value="1"/>
</dbReference>
<dbReference type="InterPro" id="IPR000510">
    <property type="entry name" value="Nase/OxRdtase_comp1"/>
</dbReference>
<dbReference type="InterPro" id="IPR049939">
    <property type="entry name" value="NifE-like"/>
</dbReference>
<sequence>MPVIEKKMRTANDAFQPSAMMGAVLALSGIEGVEIAFHGPSGCYTIAGHYRTDQAPMGVYSSMRPSGVTEDNLVMGTSMEKLSQLIKFMKMTFKKDRSRLFAIVNTDSTAITGDDILGAARRFEKEMGFPAIAVDAPGFKGWDVVGYDLSYRALLGKFAPGDSLAKIPDSVNIIAPYMLHSQNWIFDFEEIRSLLARLGIRINCVLTRNTRIEDIKNFSAAQWNLHLSAEDFPSFQKEADRLAVPSFGADLPLPYGIANTEAWFLGVARQFGKEEKAREILTEDSKRVKSILGFNYTYTWLANLLMQKRVAVIGREKFAASIARALFYDFDAYPDVVILQGSGRSAFERSKALLADIEKDGYSVKIMENPSYIEVARLIQESEVDFVIGSRIEKPLIEGMRFPHLSLGSAGYFQSFRFVPYPYVGYNGVLYLLQELGLVMHDMMTEKEMWRGLRFKNI</sequence>
<comment type="caution">
    <text evidence="2">The sequence shown here is derived from an EMBL/GenBank/DDBJ whole genome shotgun (WGS) entry which is preliminary data.</text>
</comment>
<evidence type="ECO:0000313" key="3">
    <source>
        <dbReference type="Proteomes" id="UP000741360"/>
    </source>
</evidence>
<dbReference type="PANTHER" id="PTHR42956">
    <property type="entry name" value="NITROGENASE IRON-MOLYBDENUM COFACTOR BIOSYNTHESIS PROTEIN NIFE"/>
    <property type="match status" value="1"/>
</dbReference>
<evidence type="ECO:0000313" key="2">
    <source>
        <dbReference type="EMBL" id="MBI3014357.1"/>
    </source>
</evidence>
<organism evidence="2 3">
    <name type="scientific">Tectimicrobiota bacterium</name>
    <dbReference type="NCBI Taxonomy" id="2528274"/>
    <lineage>
        <taxon>Bacteria</taxon>
        <taxon>Pseudomonadati</taxon>
        <taxon>Nitrospinota/Tectimicrobiota group</taxon>
        <taxon>Candidatus Tectimicrobiota</taxon>
    </lineage>
</organism>
<dbReference type="PANTHER" id="PTHR42956:SF1">
    <property type="entry name" value="NITROGENASE IRON-MOLYBDENUM COFACTOR BIOSYNTHESIS PROTEIN NIFE"/>
    <property type="match status" value="1"/>
</dbReference>
<dbReference type="Gene3D" id="3.40.50.1980">
    <property type="entry name" value="Nitrogenase molybdenum iron protein domain"/>
    <property type="match status" value="3"/>
</dbReference>
<feature type="domain" description="Nitrogenase/oxidoreductase component 1" evidence="1">
    <location>
        <begin position="18"/>
        <end position="436"/>
    </location>
</feature>
<proteinExistence type="predicted"/>